<evidence type="ECO:0000313" key="3">
    <source>
        <dbReference type="Proteomes" id="UP000571084"/>
    </source>
</evidence>
<name>A0A840RSZ3_9BURK</name>
<feature type="compositionally biased region" description="Gly residues" evidence="1">
    <location>
        <begin position="644"/>
        <end position="653"/>
    </location>
</feature>
<evidence type="ECO:0008006" key="4">
    <source>
        <dbReference type="Google" id="ProtNLM"/>
    </source>
</evidence>
<keyword evidence="3" id="KW-1185">Reference proteome</keyword>
<evidence type="ECO:0000313" key="2">
    <source>
        <dbReference type="EMBL" id="MBB5200773.1"/>
    </source>
</evidence>
<dbReference type="Proteomes" id="UP000571084">
    <property type="component" value="Unassembled WGS sequence"/>
</dbReference>
<dbReference type="RefSeq" id="WP_168055770.1">
    <property type="nucleotide sequence ID" value="NZ_JAAOZT010000007.1"/>
</dbReference>
<accession>A0A840RSZ3</accession>
<reference evidence="2 3" key="1">
    <citation type="submission" date="2020-08" db="EMBL/GenBank/DDBJ databases">
        <title>Genomic Encyclopedia of Type Strains, Phase IV (KMG-IV): sequencing the most valuable type-strain genomes for metagenomic binning, comparative biology and taxonomic classification.</title>
        <authorList>
            <person name="Goeker M."/>
        </authorList>
    </citation>
    <scope>NUCLEOTIDE SEQUENCE [LARGE SCALE GENOMIC DNA]</scope>
    <source>
        <strain evidence="2 3">DSM 23240</strain>
    </source>
</reference>
<protein>
    <recommendedName>
        <fullName evidence="4">Portal protein</fullName>
    </recommendedName>
</protein>
<gene>
    <name evidence="2" type="ORF">HNR39_002615</name>
</gene>
<comment type="caution">
    <text evidence="2">The sequence shown here is derived from an EMBL/GenBank/DDBJ whole genome shotgun (WGS) entry which is preliminary data.</text>
</comment>
<organism evidence="2 3">
    <name type="scientific">Glaciimonas immobilis</name>
    <dbReference type="NCBI Taxonomy" id="728004"/>
    <lineage>
        <taxon>Bacteria</taxon>
        <taxon>Pseudomonadati</taxon>
        <taxon>Pseudomonadota</taxon>
        <taxon>Betaproteobacteria</taxon>
        <taxon>Burkholderiales</taxon>
        <taxon>Oxalobacteraceae</taxon>
        <taxon>Glaciimonas</taxon>
    </lineage>
</organism>
<proteinExistence type="predicted"/>
<feature type="region of interest" description="Disordered" evidence="1">
    <location>
        <begin position="634"/>
        <end position="692"/>
    </location>
</feature>
<dbReference type="AlphaFoldDB" id="A0A840RSZ3"/>
<evidence type="ECO:0000256" key="1">
    <source>
        <dbReference type="SAM" id="MobiDB-lite"/>
    </source>
</evidence>
<sequence>MDKDEDTPVANKAADDVMKNYATDKSLQEKLGKIYEQITAGFKEEKATQSKNIDEYWDIYNCELGDHQQYSGDATVFEPIVHDAIEARRKRFTGMTFPNVGSNIEVVSEQGDTPQATLSILQQYVKKTNLRAIVSTLFLNGDVEGQWSIMPDWKRKERTITMKVAKDDGMDDYPDVEEQTIVDEGPEVTVIAAQDLWVFPSTVSDIQDAEIVCVALRLTDDAIEEKVDEGVFLKSAVKKLQKDAGEDQVKWAEKARSGEAGIKIKAGQKFALVYMAFAKLKLNGKKCPAIIYFGGSNNVLGVIKNPYWSQKIPVISESVNKVAGSFWGKSMVAPVAGLQYQLNDISNMGQDSAMYTLMPIVLTDPLKNPRYSSMIMAMAAVWETNPNDTKILEFPPLYQHALTLRNSIKSQIMETMEVNETMLGKAPAGRKNAAAVGQQGAEAMATIGDHVKRFEQGVMNLLLEWFYELDMQFREDDLTIIEEGEHGIKATLEKIPPQQIGKRYWFKWLGADKAIGAQNVQQMIGFANVLRGMGPQVLNGRRLDLGPLVDFASSAIFGPTMAQNILIDERHKLSVPPEVENEMLLNNLPVEPSPMDNDTEHIQAHQNAAQQTGDPTGVFRNHIVSHTKAIQAKMVQQQPKGNPGIPGQGGQPGVAGMPRQGAMPAGPRNGAQQPPGAISQDSMQDGQAGMRG</sequence>
<dbReference type="EMBL" id="JACHHQ010000005">
    <property type="protein sequence ID" value="MBB5200773.1"/>
    <property type="molecule type" value="Genomic_DNA"/>
</dbReference>